<reference evidence="1 2" key="1">
    <citation type="submission" date="2024-01" db="EMBL/GenBank/DDBJ databases">
        <title>The genomes of 5 underutilized Papilionoideae crops provide insights into root nodulation and disease resistanc.</title>
        <authorList>
            <person name="Jiang F."/>
        </authorList>
    </citation>
    <scope>NUCLEOTIDE SEQUENCE [LARGE SCALE GENOMIC DNA]</scope>
    <source>
        <strain evidence="1">LVBAO_FW01</strain>
        <tissue evidence="1">Leaves</tissue>
    </source>
</reference>
<dbReference type="Proteomes" id="UP001367508">
    <property type="component" value="Unassembled WGS sequence"/>
</dbReference>
<evidence type="ECO:0000313" key="2">
    <source>
        <dbReference type="Proteomes" id="UP001367508"/>
    </source>
</evidence>
<comment type="caution">
    <text evidence="1">The sequence shown here is derived from an EMBL/GenBank/DDBJ whole genome shotgun (WGS) entry which is preliminary data.</text>
</comment>
<organism evidence="1 2">
    <name type="scientific">Canavalia gladiata</name>
    <name type="common">Sword bean</name>
    <name type="synonym">Dolichos gladiatus</name>
    <dbReference type="NCBI Taxonomy" id="3824"/>
    <lineage>
        <taxon>Eukaryota</taxon>
        <taxon>Viridiplantae</taxon>
        <taxon>Streptophyta</taxon>
        <taxon>Embryophyta</taxon>
        <taxon>Tracheophyta</taxon>
        <taxon>Spermatophyta</taxon>
        <taxon>Magnoliopsida</taxon>
        <taxon>eudicotyledons</taxon>
        <taxon>Gunneridae</taxon>
        <taxon>Pentapetalae</taxon>
        <taxon>rosids</taxon>
        <taxon>fabids</taxon>
        <taxon>Fabales</taxon>
        <taxon>Fabaceae</taxon>
        <taxon>Papilionoideae</taxon>
        <taxon>50 kb inversion clade</taxon>
        <taxon>NPAAA clade</taxon>
        <taxon>indigoferoid/millettioid clade</taxon>
        <taxon>Phaseoleae</taxon>
        <taxon>Canavalia</taxon>
    </lineage>
</organism>
<accession>A0AAN9M8L5</accession>
<gene>
    <name evidence="1" type="ORF">VNO77_07623</name>
</gene>
<protein>
    <submittedName>
        <fullName evidence="1">Uncharacterized protein</fullName>
    </submittedName>
</protein>
<proteinExistence type="predicted"/>
<dbReference type="EMBL" id="JAYMYQ010000002">
    <property type="protein sequence ID" value="KAK7349857.1"/>
    <property type="molecule type" value="Genomic_DNA"/>
</dbReference>
<evidence type="ECO:0000313" key="1">
    <source>
        <dbReference type="EMBL" id="KAK7349857.1"/>
    </source>
</evidence>
<sequence>MVGNGSPSATLHQGLSSFSISPVRSGYARNALMLGYRFFAPSFKTKPLALSNTAGCRQDLNGIRAKCGMTSTLQRFTSNLLSNAAWAEGTE</sequence>
<keyword evidence="2" id="KW-1185">Reference proteome</keyword>
<dbReference type="AlphaFoldDB" id="A0AAN9M8L5"/>
<name>A0AAN9M8L5_CANGL</name>